<accession>A0AAJ2NP07</accession>
<sequence length="311" mass="35593">MKSIQSTLKQWAKSTGLKERLDKQREELLTDPYIKAFIRENKDSVTNEMIDSGMVKLYEFKKERRACANCPGLKECPNMMKGYQPSLSIERGHLELHYLPCALKVQEKKQKEQSQLMKSLYIPKDILSARFEEIDMDGERGEAGAAALEFALKANPGEDGGGLYFYGKFGVGKTYLMGAVANELFDRGIESYTVYTPDFFREMKQSLGDGTFQEKLDTIKKAQVLILDDIGAETTSSWVRDDVLGAILQYRMLEKLPTLFTSNYDYDELEDHLSYSDRGGIEELKAKRIMERIKHNTTFVTVAGHNRREKR</sequence>
<dbReference type="RefSeq" id="WP_012960000.1">
    <property type="nucleotide sequence ID" value="NZ_CP117835.1"/>
</dbReference>
<dbReference type="NCBIfam" id="NF006505">
    <property type="entry name" value="PRK08939.1"/>
    <property type="match status" value="1"/>
</dbReference>
<comment type="caution">
    <text evidence="2">The sequence shown here is derived from an EMBL/GenBank/DDBJ whole genome shotgun (WGS) entry which is preliminary data.</text>
</comment>
<dbReference type="CDD" id="cd00009">
    <property type="entry name" value="AAA"/>
    <property type="match status" value="1"/>
</dbReference>
<gene>
    <name evidence="2" type="primary">dnaI</name>
    <name evidence="2" type="ORF">RYX45_11945</name>
</gene>
<dbReference type="GO" id="GO:0006260">
    <property type="term" value="P:DNA replication"/>
    <property type="evidence" value="ECO:0007669"/>
    <property type="project" value="TreeGrafter"/>
</dbReference>
<dbReference type="PANTHER" id="PTHR30050:SF8">
    <property type="entry name" value="PRIMOSOMAL PROTEIN DNAI"/>
    <property type="match status" value="1"/>
</dbReference>
<protein>
    <submittedName>
        <fullName evidence="2">Primosomal protein DnaI</fullName>
    </submittedName>
</protein>
<evidence type="ECO:0000313" key="2">
    <source>
        <dbReference type="EMBL" id="MDV2885891.1"/>
    </source>
</evidence>
<dbReference type="SMART" id="SM00382">
    <property type="entry name" value="AAA"/>
    <property type="match status" value="1"/>
</dbReference>
<dbReference type="InterPro" id="IPR002611">
    <property type="entry name" value="IstB_ATP-bd"/>
</dbReference>
<dbReference type="Pfam" id="PF01695">
    <property type="entry name" value="IstB_IS21"/>
    <property type="match status" value="1"/>
</dbReference>
<name>A0AAJ2NP07_ALKPS</name>
<dbReference type="Pfam" id="PF07319">
    <property type="entry name" value="DnaI_N"/>
    <property type="match status" value="1"/>
</dbReference>
<proteinExistence type="predicted"/>
<organism evidence="2 3">
    <name type="scientific">Alkalihalophilus pseudofirmus</name>
    <name type="common">Bacillus pseudofirmus</name>
    <dbReference type="NCBI Taxonomy" id="79885"/>
    <lineage>
        <taxon>Bacteria</taxon>
        <taxon>Bacillati</taxon>
        <taxon>Bacillota</taxon>
        <taxon>Bacilli</taxon>
        <taxon>Bacillales</taxon>
        <taxon>Bacillaceae</taxon>
        <taxon>Alkalihalophilus</taxon>
    </lineage>
</organism>
<feature type="domain" description="AAA+ ATPase" evidence="1">
    <location>
        <begin position="159"/>
        <end position="280"/>
    </location>
</feature>
<evidence type="ECO:0000259" key="1">
    <source>
        <dbReference type="SMART" id="SM00382"/>
    </source>
</evidence>
<dbReference type="InterPro" id="IPR009928">
    <property type="entry name" value="DnaI_N"/>
</dbReference>
<dbReference type="PANTHER" id="PTHR30050">
    <property type="entry name" value="CHROMOSOMAL REPLICATION INITIATOR PROTEIN DNAA"/>
    <property type="match status" value="1"/>
</dbReference>
<dbReference type="EMBL" id="JAWJAY010000002">
    <property type="protein sequence ID" value="MDV2885891.1"/>
    <property type="molecule type" value="Genomic_DNA"/>
</dbReference>
<dbReference type="Proteomes" id="UP001285636">
    <property type="component" value="Unassembled WGS sequence"/>
</dbReference>
<dbReference type="GO" id="GO:0005524">
    <property type="term" value="F:ATP binding"/>
    <property type="evidence" value="ECO:0007669"/>
    <property type="project" value="InterPro"/>
</dbReference>
<dbReference type="InterPro" id="IPR003593">
    <property type="entry name" value="AAA+_ATPase"/>
</dbReference>
<evidence type="ECO:0000313" key="3">
    <source>
        <dbReference type="Proteomes" id="UP001285636"/>
    </source>
</evidence>
<dbReference type="InterPro" id="IPR027417">
    <property type="entry name" value="P-loop_NTPase"/>
</dbReference>
<dbReference type="Gene3D" id="3.40.50.300">
    <property type="entry name" value="P-loop containing nucleotide triphosphate hydrolases"/>
    <property type="match status" value="1"/>
</dbReference>
<dbReference type="AlphaFoldDB" id="A0AAJ2NP07"/>
<dbReference type="SUPFAM" id="SSF52540">
    <property type="entry name" value="P-loop containing nucleoside triphosphate hydrolases"/>
    <property type="match status" value="1"/>
</dbReference>
<reference evidence="2" key="1">
    <citation type="submission" date="2023-10" db="EMBL/GenBank/DDBJ databases">
        <title>Screening of Alkalihalophilus pseudofirmusBZ-TG-HK211 and Its Alleviation of Salt Stress on Rapeseed Growth.</title>
        <authorList>
            <person name="Zhao B."/>
            <person name="Guo T."/>
        </authorList>
    </citation>
    <scope>NUCLEOTIDE SEQUENCE</scope>
    <source>
        <strain evidence="2">BZ-TG-HK211</strain>
    </source>
</reference>